<dbReference type="InterPro" id="IPR011006">
    <property type="entry name" value="CheY-like_superfamily"/>
</dbReference>
<organism evidence="3">
    <name type="scientific">Desulfobacca acetoxidans</name>
    <dbReference type="NCBI Taxonomy" id="60893"/>
    <lineage>
        <taxon>Bacteria</taxon>
        <taxon>Pseudomonadati</taxon>
        <taxon>Thermodesulfobacteriota</taxon>
        <taxon>Desulfobaccia</taxon>
        <taxon>Desulfobaccales</taxon>
        <taxon>Desulfobaccaceae</taxon>
        <taxon>Desulfobacca</taxon>
    </lineage>
</organism>
<sequence>MGNRESGMDRLKVAVVDADKRACRALCALLEQARIPAASFHTLTVLTERLSKEPVAVLIVDLDGLPVDNTFFRSLKKQYPDLHILCLSSRTYHPGLEEAMGEHICASLGKPLNPEELFYWLKAFAAH</sequence>
<dbReference type="EMBL" id="DTGR01000086">
    <property type="protein sequence ID" value="HHS29154.1"/>
    <property type="molecule type" value="Genomic_DNA"/>
</dbReference>
<proteinExistence type="predicted"/>
<dbReference type="AlphaFoldDB" id="A0A7V6DPG9"/>
<evidence type="ECO:0000256" key="1">
    <source>
        <dbReference type="PROSITE-ProRule" id="PRU00169"/>
    </source>
</evidence>
<evidence type="ECO:0000259" key="2">
    <source>
        <dbReference type="PROSITE" id="PS50110"/>
    </source>
</evidence>
<feature type="domain" description="Response regulatory" evidence="2">
    <location>
        <begin position="12"/>
        <end position="125"/>
    </location>
</feature>
<gene>
    <name evidence="3" type="ORF">ENV52_05570</name>
</gene>
<feature type="modified residue" description="4-aspartylphosphate" evidence="1">
    <location>
        <position position="61"/>
    </location>
</feature>
<dbReference type="PROSITE" id="PS50110">
    <property type="entry name" value="RESPONSE_REGULATORY"/>
    <property type="match status" value="1"/>
</dbReference>
<dbReference type="InterPro" id="IPR001789">
    <property type="entry name" value="Sig_transdc_resp-reg_receiver"/>
</dbReference>
<reference evidence="3" key="1">
    <citation type="journal article" date="2020" name="mSystems">
        <title>Genome- and Community-Level Interaction Insights into Carbon Utilization and Element Cycling Functions of Hydrothermarchaeota in Hydrothermal Sediment.</title>
        <authorList>
            <person name="Zhou Z."/>
            <person name="Liu Y."/>
            <person name="Xu W."/>
            <person name="Pan J."/>
            <person name="Luo Z.H."/>
            <person name="Li M."/>
        </authorList>
    </citation>
    <scope>NUCLEOTIDE SEQUENCE [LARGE SCALE GENOMIC DNA]</scope>
    <source>
        <strain evidence="3">SpSt-767</strain>
    </source>
</reference>
<comment type="caution">
    <text evidence="3">The sequence shown here is derived from an EMBL/GenBank/DDBJ whole genome shotgun (WGS) entry which is preliminary data.</text>
</comment>
<evidence type="ECO:0000313" key="3">
    <source>
        <dbReference type="EMBL" id="HHS29154.1"/>
    </source>
</evidence>
<dbReference type="Gene3D" id="3.40.50.2300">
    <property type="match status" value="1"/>
</dbReference>
<keyword evidence="1" id="KW-0597">Phosphoprotein</keyword>
<accession>A0A7V6DPG9</accession>
<protein>
    <submittedName>
        <fullName evidence="3">Response regulator</fullName>
    </submittedName>
</protein>
<dbReference type="SUPFAM" id="SSF52172">
    <property type="entry name" value="CheY-like"/>
    <property type="match status" value="1"/>
</dbReference>
<dbReference type="GO" id="GO:0000160">
    <property type="term" value="P:phosphorelay signal transduction system"/>
    <property type="evidence" value="ECO:0007669"/>
    <property type="project" value="InterPro"/>
</dbReference>
<name>A0A7V6DPG9_9BACT</name>